<dbReference type="OrthoDB" id="610424at2"/>
<dbReference type="Pfam" id="PF06739">
    <property type="entry name" value="SBBP"/>
    <property type="match status" value="4"/>
</dbReference>
<evidence type="ECO:0000313" key="1">
    <source>
        <dbReference type="EMBL" id="TGD77633.1"/>
    </source>
</evidence>
<dbReference type="PANTHER" id="PTHR35580:SF1">
    <property type="entry name" value="PHYTASE-LIKE DOMAIN-CONTAINING PROTEIN"/>
    <property type="match status" value="1"/>
</dbReference>
<evidence type="ECO:0000313" key="2">
    <source>
        <dbReference type="Proteomes" id="UP000298284"/>
    </source>
</evidence>
<dbReference type="InterPro" id="IPR052918">
    <property type="entry name" value="Motility_Chemotaxis_Reg"/>
</dbReference>
<accession>A0A4Z0MD28</accession>
<dbReference type="AlphaFoldDB" id="A0A4Z0MD28"/>
<dbReference type="EMBL" id="SRKZ01000008">
    <property type="protein sequence ID" value="TGD77633.1"/>
    <property type="molecule type" value="Genomic_DNA"/>
</dbReference>
<dbReference type="InterPro" id="IPR011042">
    <property type="entry name" value="6-blade_b-propeller_TolB-like"/>
</dbReference>
<dbReference type="Proteomes" id="UP000298284">
    <property type="component" value="Unassembled WGS sequence"/>
</dbReference>
<dbReference type="PANTHER" id="PTHR35580">
    <property type="entry name" value="CELL SURFACE GLYCOPROTEIN (S-LAYER PROTEIN)-LIKE PROTEIN"/>
    <property type="match status" value="1"/>
</dbReference>
<dbReference type="Gene3D" id="2.120.10.30">
    <property type="entry name" value="TolB, C-terminal domain"/>
    <property type="match status" value="1"/>
</dbReference>
<keyword evidence="2" id="KW-1185">Reference proteome</keyword>
<evidence type="ECO:0008006" key="3">
    <source>
        <dbReference type="Google" id="ProtNLM"/>
    </source>
</evidence>
<protein>
    <recommendedName>
        <fullName evidence="3">T9SS type A sorting domain-containing protein</fullName>
    </recommendedName>
</protein>
<organism evidence="1 2">
    <name type="scientific">Hymenobacter wooponensis</name>
    <dbReference type="NCBI Taxonomy" id="1525360"/>
    <lineage>
        <taxon>Bacteria</taxon>
        <taxon>Pseudomonadati</taxon>
        <taxon>Bacteroidota</taxon>
        <taxon>Cytophagia</taxon>
        <taxon>Cytophagales</taxon>
        <taxon>Hymenobacteraceae</taxon>
        <taxon>Hymenobacter</taxon>
    </lineage>
</organism>
<name>A0A4Z0MD28_9BACT</name>
<dbReference type="InterPro" id="IPR010620">
    <property type="entry name" value="SBBP_repeat"/>
</dbReference>
<sequence length="569" mass="59852">MTSCTMLYSGRAICSCFGVLILLINLAFPAHGQYVTFDQATMYGQVSPTTRASGPPTSSAFATALAVDPAGNTYVTGSFYGTITFGSTVLRNENTFAGNVFVAKRTAAGQFLWAVQAGGRDSDAGQSIAVDQQGNVYVTGAYYNWVATFGSYELPNVSGANAFVAKLSAEGEWQWAVRAGGNGSHTIKGLALDSRGNAYITGYFEGFRTTFGPSTLENASQQPSDEDLFVAKLDAWGRWQWGVRAGGTGDDRASGVAIDAQDRLHLVGYFDSPTAEFGSIRVPNGGLQNILVACLDTTGQFRWATAGGGSNQDWGTAIAADGQGNSYITGGFFSASATFGATTLYKVGLAEVVVAKLDAQGQWVWAQRGGGSGPDQGIAIAADKQGNAYVTGVTGSPYCTFGLEGVPQLGEYDVFVAKMASTSGECLWLRNAGGVFSDHGAGIAVDPRGRVYVAGYFEQTADFGPLHLETEPNAYASFLAQIPNTTVLATATPKSSPSLVLWPSPTRTSFQVRGGAAGEQLTVQDARGRHVLTHTLGRNPSEQVYLPPGTAPGVYFLRVGQSTTRFLVE</sequence>
<comment type="caution">
    <text evidence="1">The sequence shown here is derived from an EMBL/GenBank/DDBJ whole genome shotgun (WGS) entry which is preliminary data.</text>
</comment>
<proteinExistence type="predicted"/>
<reference evidence="1 2" key="1">
    <citation type="submission" date="2019-04" db="EMBL/GenBank/DDBJ databases">
        <authorList>
            <person name="Feng G."/>
            <person name="Zhang J."/>
            <person name="Zhu H."/>
        </authorList>
    </citation>
    <scope>NUCLEOTIDE SEQUENCE [LARGE SCALE GENOMIC DNA]</scope>
    <source>
        <strain evidence="1 2">JCM 19491</strain>
    </source>
</reference>
<gene>
    <name evidence="1" type="ORF">EU557_22930</name>
</gene>
<dbReference type="SUPFAM" id="SSF101898">
    <property type="entry name" value="NHL repeat"/>
    <property type="match status" value="2"/>
</dbReference>